<accession>A0ABP0UUF9</accession>
<dbReference type="Pfam" id="PF13259">
    <property type="entry name" value="clamp_Gag1-like"/>
    <property type="match status" value="1"/>
</dbReference>
<protein>
    <recommendedName>
        <fullName evidence="2">Gag1-like clamp domain-containing protein</fullName>
    </recommendedName>
</protein>
<evidence type="ECO:0000313" key="4">
    <source>
        <dbReference type="Proteomes" id="UP001497512"/>
    </source>
</evidence>
<feature type="region of interest" description="Disordered" evidence="1">
    <location>
        <begin position="89"/>
        <end position="126"/>
    </location>
</feature>
<dbReference type="InterPro" id="IPR025124">
    <property type="entry name" value="Gag1-like_clamp"/>
</dbReference>
<dbReference type="PANTHER" id="PTHR33373:SF34">
    <property type="entry name" value="DUF4050 DOMAIN-CONTAINING PROTEIN"/>
    <property type="match status" value="1"/>
</dbReference>
<name>A0ABP0UUF9_9BRYO</name>
<gene>
    <name evidence="3" type="ORF">CSSPTR1EN2_LOCUS20169</name>
</gene>
<dbReference type="EMBL" id="OZ019899">
    <property type="protein sequence ID" value="CAK9230930.1"/>
    <property type="molecule type" value="Genomic_DNA"/>
</dbReference>
<feature type="domain" description="Gag1-like clamp" evidence="2">
    <location>
        <begin position="126"/>
        <end position="233"/>
    </location>
</feature>
<dbReference type="Proteomes" id="UP001497512">
    <property type="component" value="Chromosome 7"/>
</dbReference>
<evidence type="ECO:0000259" key="2">
    <source>
        <dbReference type="Pfam" id="PF13259"/>
    </source>
</evidence>
<keyword evidence="4" id="KW-1185">Reference proteome</keyword>
<proteinExistence type="predicted"/>
<dbReference type="PANTHER" id="PTHR33373">
    <property type="entry name" value="OS07G0479600 PROTEIN"/>
    <property type="match status" value="1"/>
</dbReference>
<reference evidence="3" key="1">
    <citation type="submission" date="2024-02" db="EMBL/GenBank/DDBJ databases">
        <authorList>
            <consortium name="ELIXIR-Norway"/>
            <consortium name="Elixir Norway"/>
        </authorList>
    </citation>
    <scope>NUCLEOTIDE SEQUENCE</scope>
</reference>
<evidence type="ECO:0000313" key="3">
    <source>
        <dbReference type="EMBL" id="CAK9230930.1"/>
    </source>
</evidence>
<evidence type="ECO:0000256" key="1">
    <source>
        <dbReference type="SAM" id="MobiDB-lite"/>
    </source>
</evidence>
<feature type="compositionally biased region" description="Basic residues" evidence="1">
    <location>
        <begin position="100"/>
        <end position="116"/>
    </location>
</feature>
<sequence>MFFLNICFLDWQGKGRDFNIFRTISVYNSRKDAKGSLQFWNVLLSPFLAVCFRDLQGTNILMLRSGSLTSQLGPPVVYSSGCVGGFARPPPITVPEKSGPRKYRGSKRRVRGHSARPPRDWWTTSSNDMDSNGMLNARSFQNFPISTHSMHSNNNSNNSTFENHGLMLWNEQRREWVGTRPRHQPQGSREPVISWSTTYEDLLGTSRPFPKPVRLPEMVDFLVDVWEQEGLYESR</sequence>
<organism evidence="3 4">
    <name type="scientific">Sphagnum troendelagicum</name>
    <dbReference type="NCBI Taxonomy" id="128251"/>
    <lineage>
        <taxon>Eukaryota</taxon>
        <taxon>Viridiplantae</taxon>
        <taxon>Streptophyta</taxon>
        <taxon>Embryophyta</taxon>
        <taxon>Bryophyta</taxon>
        <taxon>Sphagnophytina</taxon>
        <taxon>Sphagnopsida</taxon>
        <taxon>Sphagnales</taxon>
        <taxon>Sphagnaceae</taxon>
        <taxon>Sphagnum</taxon>
    </lineage>
</organism>